<gene>
    <name evidence="1" type="ORF">GHV41_11555</name>
</gene>
<proteinExistence type="predicted"/>
<organism evidence="1 2">
    <name type="scientific">Serratia proteamaculans</name>
    <dbReference type="NCBI Taxonomy" id="28151"/>
    <lineage>
        <taxon>Bacteria</taxon>
        <taxon>Pseudomonadati</taxon>
        <taxon>Pseudomonadota</taxon>
        <taxon>Gammaproteobacteria</taxon>
        <taxon>Enterobacterales</taxon>
        <taxon>Yersiniaceae</taxon>
        <taxon>Serratia</taxon>
    </lineage>
</organism>
<sequence>MRVMSVRLPEDLSEQLEALAAWQITETQQAIIEAEKRDFVPDDEMQARFKRMRVINHDEN</sequence>
<protein>
    <submittedName>
        <fullName evidence="1">CopG family transcriptional regulator</fullName>
    </submittedName>
</protein>
<evidence type="ECO:0000313" key="2">
    <source>
        <dbReference type="Proteomes" id="UP000381260"/>
    </source>
</evidence>
<accession>A0A5Q2VBB8</accession>
<evidence type="ECO:0000313" key="1">
    <source>
        <dbReference type="EMBL" id="QGH61430.1"/>
    </source>
</evidence>
<reference evidence="1 2" key="1">
    <citation type="submission" date="2019-11" db="EMBL/GenBank/DDBJ databases">
        <title>The Phosphoenolpyruvate Phosphotransferase System Regulates Serratia proteamaculans 336X Biofilm Formation and Wheat Roots colonization.</title>
        <authorList>
            <person name="Liu F."/>
        </authorList>
    </citation>
    <scope>NUCLEOTIDE SEQUENCE [LARGE SCALE GENOMIC DNA]</scope>
    <source>
        <strain evidence="1 2">336X</strain>
    </source>
</reference>
<dbReference type="RefSeq" id="WP_153858609.1">
    <property type="nucleotide sequence ID" value="NZ_CP045913.1"/>
</dbReference>
<dbReference type="AlphaFoldDB" id="A0A5Q2VBB8"/>
<name>A0A5Q2VBB8_SERPR</name>
<dbReference type="EMBL" id="CP045913">
    <property type="protein sequence ID" value="QGH61430.1"/>
    <property type="molecule type" value="Genomic_DNA"/>
</dbReference>
<dbReference type="Proteomes" id="UP000381260">
    <property type="component" value="Chromosome"/>
</dbReference>